<keyword evidence="1" id="KW-0812">Transmembrane</keyword>
<reference evidence="2 3" key="1">
    <citation type="submission" date="2023-11" db="EMBL/GenBank/DDBJ databases">
        <title>Gilvimarinus fulvus sp. nov., isolated from the surface of Kelp.</title>
        <authorList>
            <person name="Sun Y.Y."/>
            <person name="Gong Y."/>
            <person name="Du Z.J."/>
        </authorList>
    </citation>
    <scope>NUCLEOTIDE SEQUENCE [LARGE SCALE GENOMIC DNA]</scope>
    <source>
        <strain evidence="2 3">SDUM040013</strain>
    </source>
</reference>
<feature type="transmembrane region" description="Helical" evidence="1">
    <location>
        <begin position="231"/>
        <end position="249"/>
    </location>
</feature>
<feature type="transmembrane region" description="Helical" evidence="1">
    <location>
        <begin position="201"/>
        <end position="224"/>
    </location>
</feature>
<keyword evidence="1" id="KW-1133">Transmembrane helix</keyword>
<feature type="transmembrane region" description="Helical" evidence="1">
    <location>
        <begin position="102"/>
        <end position="119"/>
    </location>
</feature>
<feature type="transmembrane region" description="Helical" evidence="1">
    <location>
        <begin position="286"/>
        <end position="307"/>
    </location>
</feature>
<dbReference type="Proteomes" id="UP001273505">
    <property type="component" value="Unassembled WGS sequence"/>
</dbReference>
<organism evidence="2 3">
    <name type="scientific">Gilvimarinus gilvus</name>
    <dbReference type="NCBI Taxonomy" id="3058038"/>
    <lineage>
        <taxon>Bacteria</taxon>
        <taxon>Pseudomonadati</taxon>
        <taxon>Pseudomonadota</taxon>
        <taxon>Gammaproteobacteria</taxon>
        <taxon>Cellvibrionales</taxon>
        <taxon>Cellvibrionaceae</taxon>
        <taxon>Gilvimarinus</taxon>
    </lineage>
</organism>
<dbReference type="EMBL" id="JAXAFO010000030">
    <property type="protein sequence ID" value="MDX6850718.1"/>
    <property type="molecule type" value="Genomic_DNA"/>
</dbReference>
<sequence length="315" mass="34228">MSFKSLRPHLSTVLKGMAMGAADIVPGVSGGTIAFITGIYERLLKALKSCTPMALLLLKTQGVAAFWRHIDGTFLLSLFGGVITSIALFSHLISAALEQYPLQVWGFFFGLIITSAVYLAKTIDLIHWRPLLLIVLGAAAAVVFASIKPVDVPVNVVTVFLSGAIAICAMILPGVSGSFLLLVMGMYSVMINAVTEGNFVLLGVFFAGCVFGLLAFSHLLHWLLQRFHQSTIAVLTGFLFGAAVVVWPWKHVLQTQLNRHGEEVVAVQENVWPWVYESLNGQNPQLLSVMLLALVGALLMLFVEWVAKIGRNRPL</sequence>
<protein>
    <submittedName>
        <fullName evidence="2">DUF368 domain-containing protein</fullName>
    </submittedName>
</protein>
<accession>A0ABU4S4D4</accession>
<dbReference type="InterPro" id="IPR007163">
    <property type="entry name" value="VCA0040-like"/>
</dbReference>
<evidence type="ECO:0000313" key="3">
    <source>
        <dbReference type="Proteomes" id="UP001273505"/>
    </source>
</evidence>
<keyword evidence="1" id="KW-0472">Membrane</keyword>
<feature type="transmembrane region" description="Helical" evidence="1">
    <location>
        <begin position="21"/>
        <end position="40"/>
    </location>
</feature>
<keyword evidence="3" id="KW-1185">Reference proteome</keyword>
<evidence type="ECO:0000256" key="1">
    <source>
        <dbReference type="SAM" id="Phobius"/>
    </source>
</evidence>
<comment type="caution">
    <text evidence="2">The sequence shown here is derived from an EMBL/GenBank/DDBJ whole genome shotgun (WGS) entry which is preliminary data.</text>
</comment>
<dbReference type="PANTHER" id="PTHR37308">
    <property type="entry name" value="INTEGRAL MEMBRANE PROTEIN"/>
    <property type="match status" value="1"/>
</dbReference>
<evidence type="ECO:0000313" key="2">
    <source>
        <dbReference type="EMBL" id="MDX6850718.1"/>
    </source>
</evidence>
<gene>
    <name evidence="2" type="ORF">SCD92_15195</name>
</gene>
<proteinExistence type="predicted"/>
<dbReference type="RefSeq" id="WP_302720692.1">
    <property type="nucleotide sequence ID" value="NZ_JAULRU010000172.1"/>
</dbReference>
<dbReference type="PANTHER" id="PTHR37308:SF1">
    <property type="entry name" value="POLYPRENYL-PHOSPHATE TRANSPORTER"/>
    <property type="match status" value="1"/>
</dbReference>
<name>A0ABU4S4D4_9GAMM</name>
<feature type="transmembrane region" description="Helical" evidence="1">
    <location>
        <begin position="131"/>
        <end position="147"/>
    </location>
</feature>
<dbReference type="Pfam" id="PF04018">
    <property type="entry name" value="VCA0040-like"/>
    <property type="match status" value="1"/>
</dbReference>
<feature type="transmembrane region" description="Helical" evidence="1">
    <location>
        <begin position="74"/>
        <end position="96"/>
    </location>
</feature>